<evidence type="ECO:0000313" key="3">
    <source>
        <dbReference type="Proteomes" id="UP001164020"/>
    </source>
</evidence>
<dbReference type="Proteomes" id="UP001164020">
    <property type="component" value="Chromosome"/>
</dbReference>
<evidence type="ECO:0000259" key="1">
    <source>
        <dbReference type="Pfam" id="PF07883"/>
    </source>
</evidence>
<dbReference type="InterPro" id="IPR011051">
    <property type="entry name" value="RmlC_Cupin_sf"/>
</dbReference>
<sequence length="171" mass="18044">MREWARAMKTFDLSPTGMIPNSRLALILLPGAIAPREATSEAVMARFEGNGWQGTWVYTVFDYWHYHVEGHEVLGCVSGEATVGFGGDGGAEIAMKPGDVVIIPAGVGHKRLSGGSEFQVVGAYPPGQNGAITRAGGMAIDEAERKIAVLRLPDRDPVTGVAPGAIAAWRG</sequence>
<dbReference type="CDD" id="cd02219">
    <property type="entry name" value="cupin_YjlB-like"/>
    <property type="match status" value="1"/>
</dbReference>
<dbReference type="EMBL" id="CP114029">
    <property type="protein sequence ID" value="WAP67072.1"/>
    <property type="molecule type" value="Genomic_DNA"/>
</dbReference>
<dbReference type="RefSeq" id="WP_268879521.1">
    <property type="nucleotide sequence ID" value="NZ_CP114029.1"/>
</dbReference>
<proteinExistence type="predicted"/>
<reference evidence="2" key="1">
    <citation type="submission" date="2022-12" db="EMBL/GenBank/DDBJ databases">
        <title>Jiella pelagia sp. nov., isolated from phosphonate enriched culture of Northwest Pacific surface seawater.</title>
        <authorList>
            <person name="Shin D.Y."/>
            <person name="Hwang C.Y."/>
        </authorList>
    </citation>
    <scope>NUCLEOTIDE SEQUENCE</scope>
    <source>
        <strain evidence="2">HL-NP1</strain>
    </source>
</reference>
<name>A0ABY7BTP9_9HYPH</name>
<dbReference type="Pfam" id="PF07883">
    <property type="entry name" value="Cupin_2"/>
    <property type="match status" value="1"/>
</dbReference>
<accession>A0ABY7BTP9</accession>
<dbReference type="PANTHER" id="PTHR36448">
    <property type="entry name" value="BLR7373 PROTEIN"/>
    <property type="match status" value="1"/>
</dbReference>
<dbReference type="PANTHER" id="PTHR36448:SF2">
    <property type="entry name" value="CUPIN TYPE-1 DOMAIN-CONTAINING PROTEIN"/>
    <property type="match status" value="1"/>
</dbReference>
<organism evidence="2 3">
    <name type="scientific">Jiella pelagia</name>
    <dbReference type="NCBI Taxonomy" id="2986949"/>
    <lineage>
        <taxon>Bacteria</taxon>
        <taxon>Pseudomonadati</taxon>
        <taxon>Pseudomonadota</taxon>
        <taxon>Alphaproteobacteria</taxon>
        <taxon>Hyphomicrobiales</taxon>
        <taxon>Aurantimonadaceae</taxon>
        <taxon>Jiella</taxon>
    </lineage>
</organism>
<dbReference type="InterPro" id="IPR014710">
    <property type="entry name" value="RmlC-like_jellyroll"/>
</dbReference>
<dbReference type="PIRSF" id="PIRSF019307">
    <property type="entry name" value="UCP019307"/>
    <property type="match status" value="1"/>
</dbReference>
<feature type="domain" description="Cupin type-2" evidence="1">
    <location>
        <begin position="64"/>
        <end position="110"/>
    </location>
</feature>
<dbReference type="InterPro" id="IPR013096">
    <property type="entry name" value="Cupin_2"/>
</dbReference>
<dbReference type="SUPFAM" id="SSF51182">
    <property type="entry name" value="RmlC-like cupins"/>
    <property type="match status" value="1"/>
</dbReference>
<dbReference type="InterPro" id="IPR047121">
    <property type="entry name" value="YjiB-like"/>
</dbReference>
<protein>
    <submittedName>
        <fullName evidence="2">Cupin domain-containing protein</fullName>
    </submittedName>
</protein>
<evidence type="ECO:0000313" key="2">
    <source>
        <dbReference type="EMBL" id="WAP67072.1"/>
    </source>
</evidence>
<keyword evidence="3" id="KW-1185">Reference proteome</keyword>
<dbReference type="Gene3D" id="2.60.120.10">
    <property type="entry name" value="Jelly Rolls"/>
    <property type="match status" value="1"/>
</dbReference>
<dbReference type="InterPro" id="IPR014500">
    <property type="entry name" value="UCP019307_cupin"/>
</dbReference>
<gene>
    <name evidence="2" type="ORF">OH818_15770</name>
</gene>